<accession>A0AAV2BBR9</accession>
<dbReference type="SUPFAM" id="SSF53335">
    <property type="entry name" value="S-adenosyl-L-methionine-dependent methyltransferases"/>
    <property type="match status" value="1"/>
</dbReference>
<keyword evidence="6" id="KW-1185">Reference proteome</keyword>
<gene>
    <name evidence="5" type="ORF">LARSCL_LOCUS18142</name>
</gene>
<dbReference type="InterPro" id="IPR051052">
    <property type="entry name" value="Diverse_substrate_MTase"/>
</dbReference>
<dbReference type="Pfam" id="PF08241">
    <property type="entry name" value="Methyltransf_11"/>
    <property type="match status" value="1"/>
</dbReference>
<dbReference type="Gene3D" id="3.40.50.150">
    <property type="entry name" value="Vaccinia Virus protein VP39"/>
    <property type="match status" value="1"/>
</dbReference>
<evidence type="ECO:0000256" key="3">
    <source>
        <dbReference type="ARBA" id="ARBA00022679"/>
    </source>
</evidence>
<protein>
    <recommendedName>
        <fullName evidence="4">Methyltransferase type 11 domain-containing protein</fullName>
    </recommendedName>
</protein>
<dbReference type="AlphaFoldDB" id="A0AAV2BBR9"/>
<comment type="similarity">
    <text evidence="1">Belongs to the methyltransferase superfamily.</text>
</comment>
<proteinExistence type="inferred from homology"/>
<dbReference type="GO" id="GO:0032259">
    <property type="term" value="P:methylation"/>
    <property type="evidence" value="ECO:0007669"/>
    <property type="project" value="UniProtKB-KW"/>
</dbReference>
<name>A0AAV2BBR9_9ARAC</name>
<evidence type="ECO:0000313" key="6">
    <source>
        <dbReference type="Proteomes" id="UP001497382"/>
    </source>
</evidence>
<evidence type="ECO:0000259" key="4">
    <source>
        <dbReference type="Pfam" id="PF08241"/>
    </source>
</evidence>
<evidence type="ECO:0000256" key="1">
    <source>
        <dbReference type="ARBA" id="ARBA00008361"/>
    </source>
</evidence>
<evidence type="ECO:0000256" key="2">
    <source>
        <dbReference type="ARBA" id="ARBA00022603"/>
    </source>
</evidence>
<sequence length="272" mass="31976">MNLNFDHDLYSQSHVPSDVVIRFLAETLPRLGWGKNCEEVVMDVGCGDGDITTNFILPLFPRLKTMLAFDSLPKMIDVANKQNSHPRIEYAIADIEDWSSLQQWEEQITHLMSVHCFHWLRDQRKAFRNSYRLLKSSGEAAFIFFLEASFFTACLEIQRNPKWCHFFNEIESYIPDSHHQKHNLFFYKKMLKEVGFQIIYSKRRRIKDVLPSDEDYINFFTSVCALVAHVPADKKEEFRTDLFEEILKHNGRDINGLPFHRGTIIELVVKKN</sequence>
<dbReference type="EMBL" id="CAXIEN010000324">
    <property type="protein sequence ID" value="CAL1293357.1"/>
    <property type="molecule type" value="Genomic_DNA"/>
</dbReference>
<dbReference type="PANTHER" id="PTHR44942">
    <property type="entry name" value="METHYLTRANSF_11 DOMAIN-CONTAINING PROTEIN"/>
    <property type="match status" value="1"/>
</dbReference>
<organism evidence="5 6">
    <name type="scientific">Larinioides sclopetarius</name>
    <dbReference type="NCBI Taxonomy" id="280406"/>
    <lineage>
        <taxon>Eukaryota</taxon>
        <taxon>Metazoa</taxon>
        <taxon>Ecdysozoa</taxon>
        <taxon>Arthropoda</taxon>
        <taxon>Chelicerata</taxon>
        <taxon>Arachnida</taxon>
        <taxon>Araneae</taxon>
        <taxon>Araneomorphae</taxon>
        <taxon>Entelegynae</taxon>
        <taxon>Araneoidea</taxon>
        <taxon>Araneidae</taxon>
        <taxon>Larinioides</taxon>
    </lineage>
</organism>
<dbReference type="GO" id="GO:0008757">
    <property type="term" value="F:S-adenosylmethionine-dependent methyltransferase activity"/>
    <property type="evidence" value="ECO:0007669"/>
    <property type="project" value="InterPro"/>
</dbReference>
<dbReference type="InterPro" id="IPR013216">
    <property type="entry name" value="Methyltransf_11"/>
</dbReference>
<comment type="caution">
    <text evidence="5">The sequence shown here is derived from an EMBL/GenBank/DDBJ whole genome shotgun (WGS) entry which is preliminary data.</text>
</comment>
<dbReference type="Proteomes" id="UP001497382">
    <property type="component" value="Unassembled WGS sequence"/>
</dbReference>
<keyword evidence="2" id="KW-0489">Methyltransferase</keyword>
<dbReference type="InterPro" id="IPR029063">
    <property type="entry name" value="SAM-dependent_MTases_sf"/>
</dbReference>
<feature type="domain" description="Methyltransferase type 11" evidence="4">
    <location>
        <begin position="43"/>
        <end position="141"/>
    </location>
</feature>
<evidence type="ECO:0000313" key="5">
    <source>
        <dbReference type="EMBL" id="CAL1293357.1"/>
    </source>
</evidence>
<dbReference type="PANTHER" id="PTHR44942:SF4">
    <property type="entry name" value="METHYLTRANSFERASE TYPE 11 DOMAIN-CONTAINING PROTEIN"/>
    <property type="match status" value="1"/>
</dbReference>
<keyword evidence="3" id="KW-0808">Transferase</keyword>
<reference evidence="5 6" key="1">
    <citation type="submission" date="2024-04" db="EMBL/GenBank/DDBJ databases">
        <authorList>
            <person name="Rising A."/>
            <person name="Reimegard J."/>
            <person name="Sonavane S."/>
            <person name="Akerstrom W."/>
            <person name="Nylinder S."/>
            <person name="Hedman E."/>
            <person name="Kallberg Y."/>
        </authorList>
    </citation>
    <scope>NUCLEOTIDE SEQUENCE [LARGE SCALE GENOMIC DNA]</scope>
</reference>
<dbReference type="CDD" id="cd02440">
    <property type="entry name" value="AdoMet_MTases"/>
    <property type="match status" value="1"/>
</dbReference>